<accession>A0A8H5D1R7</accession>
<keyword evidence="3" id="KW-1185">Reference proteome</keyword>
<evidence type="ECO:0000313" key="2">
    <source>
        <dbReference type="EMBL" id="KAF5351504.1"/>
    </source>
</evidence>
<gene>
    <name evidence="2" type="ORF">D9758_007258</name>
</gene>
<feature type="region of interest" description="Disordered" evidence="1">
    <location>
        <begin position="1"/>
        <end position="44"/>
    </location>
</feature>
<dbReference type="OrthoDB" id="10486731at2759"/>
<organism evidence="2 3">
    <name type="scientific">Tetrapyrgos nigripes</name>
    <dbReference type="NCBI Taxonomy" id="182062"/>
    <lineage>
        <taxon>Eukaryota</taxon>
        <taxon>Fungi</taxon>
        <taxon>Dikarya</taxon>
        <taxon>Basidiomycota</taxon>
        <taxon>Agaricomycotina</taxon>
        <taxon>Agaricomycetes</taxon>
        <taxon>Agaricomycetidae</taxon>
        <taxon>Agaricales</taxon>
        <taxon>Marasmiineae</taxon>
        <taxon>Marasmiaceae</taxon>
        <taxon>Tetrapyrgos</taxon>
    </lineage>
</organism>
<dbReference type="EMBL" id="JAACJM010000069">
    <property type="protein sequence ID" value="KAF5351504.1"/>
    <property type="molecule type" value="Genomic_DNA"/>
</dbReference>
<evidence type="ECO:0000256" key="1">
    <source>
        <dbReference type="SAM" id="MobiDB-lite"/>
    </source>
</evidence>
<evidence type="ECO:0000313" key="3">
    <source>
        <dbReference type="Proteomes" id="UP000559256"/>
    </source>
</evidence>
<reference evidence="2 3" key="1">
    <citation type="journal article" date="2020" name="ISME J.">
        <title>Uncovering the hidden diversity of litter-decomposition mechanisms in mushroom-forming fungi.</title>
        <authorList>
            <person name="Floudas D."/>
            <person name="Bentzer J."/>
            <person name="Ahren D."/>
            <person name="Johansson T."/>
            <person name="Persson P."/>
            <person name="Tunlid A."/>
        </authorList>
    </citation>
    <scope>NUCLEOTIDE SEQUENCE [LARGE SCALE GENOMIC DNA]</scope>
    <source>
        <strain evidence="2 3">CBS 291.85</strain>
    </source>
</reference>
<name>A0A8H5D1R7_9AGAR</name>
<comment type="caution">
    <text evidence="2">The sequence shown here is derived from an EMBL/GenBank/DDBJ whole genome shotgun (WGS) entry which is preliminary data.</text>
</comment>
<sequence length="71" mass="7877">MSTRGSTVMMQKVVAEPKTMQGMSTTSTRGYPIENGNGSRSYTPDIGQERAALERIARVFSTMPVDTDRYQ</sequence>
<dbReference type="Proteomes" id="UP000559256">
    <property type="component" value="Unassembled WGS sequence"/>
</dbReference>
<dbReference type="AlphaFoldDB" id="A0A8H5D1R7"/>
<protein>
    <submittedName>
        <fullName evidence="2">Uncharacterized protein</fullName>
    </submittedName>
</protein>
<proteinExistence type="predicted"/>